<keyword evidence="2" id="KW-0539">Nucleus</keyword>
<evidence type="ECO:0000313" key="5">
    <source>
        <dbReference type="EMBL" id="KAG9390157.1"/>
    </source>
</evidence>
<dbReference type="EMBL" id="JAHDYR010000066">
    <property type="protein sequence ID" value="KAG9390157.1"/>
    <property type="molecule type" value="Genomic_DNA"/>
</dbReference>
<keyword evidence="6" id="KW-1185">Reference proteome</keyword>
<dbReference type="Pfam" id="PF10433">
    <property type="entry name" value="Beta-prop_RSE1_1st"/>
    <property type="match status" value="1"/>
</dbReference>
<dbReference type="InterPro" id="IPR004871">
    <property type="entry name" value="RSE1/DDB1/CPSF1_C"/>
</dbReference>
<comment type="caution">
    <text evidence="5">The sequence shown here is derived from an EMBL/GenBank/DDBJ whole genome shotgun (WGS) entry which is preliminary data.</text>
</comment>
<evidence type="ECO:0000313" key="6">
    <source>
        <dbReference type="Proteomes" id="UP000717585"/>
    </source>
</evidence>
<feature type="domain" description="RSE1/DDB1/CPSF1 C-terminal" evidence="3">
    <location>
        <begin position="905"/>
        <end position="1132"/>
    </location>
</feature>
<dbReference type="InterPro" id="IPR015943">
    <property type="entry name" value="WD40/YVTN_repeat-like_dom_sf"/>
</dbReference>
<name>A0A8J6E145_9EUKA</name>
<reference evidence="5" key="1">
    <citation type="submission" date="2021-05" db="EMBL/GenBank/DDBJ databases">
        <title>A free-living protist that lacks canonical eukaryotic 1 DNA replication and segregation systems.</title>
        <authorList>
            <person name="Salas-Leiva D.E."/>
            <person name="Tromer E.C."/>
            <person name="Curtis B.A."/>
            <person name="Jerlstrom-Hultqvist J."/>
            <person name="Kolisko M."/>
            <person name="Yi Z."/>
            <person name="Salas-Leiva J.S."/>
            <person name="Gallot-Lavallee L."/>
            <person name="Kops G.J.P.L."/>
            <person name="Archibald J.M."/>
            <person name="Simpson A.G.B."/>
            <person name="Roger A.J."/>
        </authorList>
    </citation>
    <scope>NUCLEOTIDE SEQUENCE</scope>
    <source>
        <strain evidence="5">BICM</strain>
    </source>
</reference>
<dbReference type="Proteomes" id="UP000717585">
    <property type="component" value="Unassembled WGS sequence"/>
</dbReference>
<dbReference type="Gene3D" id="2.130.10.10">
    <property type="entry name" value="YVTN repeat-like/Quinoprotein amine dehydrogenase"/>
    <property type="match status" value="2"/>
</dbReference>
<accession>A0A8J6E145</accession>
<dbReference type="AlphaFoldDB" id="A0A8J6E145"/>
<dbReference type="GO" id="GO:0005634">
    <property type="term" value="C:nucleus"/>
    <property type="evidence" value="ECO:0007669"/>
    <property type="project" value="UniProtKB-SubCell"/>
</dbReference>
<proteinExistence type="predicted"/>
<organism evidence="5 6">
    <name type="scientific">Carpediemonas membranifera</name>
    <dbReference type="NCBI Taxonomy" id="201153"/>
    <lineage>
        <taxon>Eukaryota</taxon>
        <taxon>Metamonada</taxon>
        <taxon>Carpediemonas-like organisms</taxon>
        <taxon>Carpediemonas</taxon>
    </lineage>
</organism>
<dbReference type="GO" id="GO:0003676">
    <property type="term" value="F:nucleic acid binding"/>
    <property type="evidence" value="ECO:0007669"/>
    <property type="project" value="InterPro"/>
</dbReference>
<dbReference type="PANTHER" id="PTHR10644">
    <property type="entry name" value="DNA REPAIR/RNA PROCESSING CPSF FAMILY"/>
    <property type="match status" value="1"/>
</dbReference>
<evidence type="ECO:0000259" key="3">
    <source>
        <dbReference type="Pfam" id="PF03178"/>
    </source>
</evidence>
<feature type="domain" description="RSE1/DDB1/CPSF1 first beta-propeller" evidence="4">
    <location>
        <begin position="13"/>
        <end position="352"/>
    </location>
</feature>
<evidence type="ECO:0000259" key="4">
    <source>
        <dbReference type="Pfam" id="PF10433"/>
    </source>
</evidence>
<dbReference type="Pfam" id="PF03178">
    <property type="entry name" value="CPSF_A"/>
    <property type="match status" value="1"/>
</dbReference>
<protein>
    <submittedName>
        <fullName evidence="5">CPSF A subunit region</fullName>
    </submittedName>
</protein>
<evidence type="ECO:0000256" key="2">
    <source>
        <dbReference type="ARBA" id="ARBA00023242"/>
    </source>
</evidence>
<comment type="subcellular location">
    <subcellularLocation>
        <location evidence="1">Nucleus</location>
    </subcellularLocation>
</comment>
<dbReference type="InterPro" id="IPR050358">
    <property type="entry name" value="RSE1/DDB1/CFT1"/>
</dbReference>
<dbReference type="OrthoDB" id="436637at2759"/>
<dbReference type="InterPro" id="IPR018846">
    <property type="entry name" value="Beta-prop_RSE1/DDB1/CPSF1_1st"/>
</dbReference>
<sequence>MLIVDSIQKPTWVQKAISGSFSAPNQIEFVLCRNNTLELYSFDAELDELTLTSRTPVYSVIRDIVSYNLPETETDVISLGTDSGRFTVYAYDAAAGEFKCRASHPYGRTGCRRTVPGQFIAAQPSGDMVMVAAVEEAKVFYHVSADEQYTLSAVQASNRPRTLTYDVAALETAPGQPALFAAIEATYEDPAKRLVIYSTSPGQQAPEVHMRMDPLPPTAHRIVPLPATDVVGACLVCCEDEVLYLEEYSADPVQCFIPRRDVFKPASPAFESQSTGTIITGAVGQKMRATGEAFMLIQTEHGDVFRVAVGPSLTVSFVRTLPVAASMAFNRGRLLLAAESGPHGMFLVQPGSQADDSAAQPDVRCSSGEPCPTISWAGPKTVPQFYLDPIDVTLPSLGPLIRAVPLESSGSSVLMQLVGHRHHSRLVVSKRGVESTSEVSIAIEGMSPTERIADIWAVSTSAPTTAAEDDIDDLVVLSVSKAVGDSLVYRTIFYRLVFVEDEDENVSLSFSHADAGWVEEMGLSTAHTVLVHSYRTEGHTFIAQVTEAAVCTLDIAPNPEDEEAPLITRGCLTTAAVAGGTAITQAAGHAGRVTLVFGDTVLASVAMENGFSIVQTALPVQISTITCVSLDSAGLIIGSFGSAEIFAVHSSGTLRHICRLRTPGRVDSVIRHGSSLFVATSAQVASVRQFMIEADGSASEQSTALVAARRPFQLKRLGSAVLAGSDRLYHVGMGGGLLDVREVICPVAHCVGAVNIEGKPMMLRGSAGLTLLSLKTHDYFVPLAELPVNLTPRFAVPLGQPVETPDKSTIITMAVVEADQRVAPTADKDLAEHGYRPAVDGVGLTRLRLIRVGIRFGISATIETISIVDLTDMGMAVTAATVVGQHLVLAASRATGPWLGRNGRENAAKATGELMLFDFNGRKLSMVETAAPPRSLAPFSEGVLVSVGHSLVHYQVRGGRLLRAAVSPPLPGPLGTVLADGDVRVWAATGRGWCVLSFDSIDSTFTVVAQEQSVRYPIAGVIVDRDSVLAADRFGTLYLVTVPAFTASKLRTGAEVVSTTGHDVVEPDLLHLTHSTNIHDSVTSFCPVIVGKRCSFLFSTLCGQIGWVHPIKTESDANVLHAIQAGLQTTYTESYRSSFFPALNCVDFDLVKSAARLTGDDWETIGLGRHEQTRAVTRGEALRLIQNLALEVI</sequence>
<gene>
    <name evidence="5" type="ORF">J8273_8197</name>
</gene>
<evidence type="ECO:0000256" key="1">
    <source>
        <dbReference type="ARBA" id="ARBA00004123"/>
    </source>
</evidence>